<dbReference type="PANTHER" id="PTHR43278:SF4">
    <property type="entry name" value="NAD(P)H-DEPENDENT FMN-CONTAINING OXIDOREDUCTASE YWQN-RELATED"/>
    <property type="match status" value="1"/>
</dbReference>
<dbReference type="HOGENOM" id="CLU_050993_4_2_7"/>
<organism evidence="4 5">
    <name type="scientific">Maridesulfovibrio salexigens (strain ATCC 14822 / DSM 2638 / NCIMB 8403 / VKM B-1763)</name>
    <name type="common">Desulfovibrio salexigens</name>
    <dbReference type="NCBI Taxonomy" id="526222"/>
    <lineage>
        <taxon>Bacteria</taxon>
        <taxon>Pseudomonadati</taxon>
        <taxon>Thermodesulfobacteriota</taxon>
        <taxon>Desulfovibrionia</taxon>
        <taxon>Desulfovibrionales</taxon>
        <taxon>Desulfovibrionaceae</taxon>
        <taxon>Maridesulfovibrio</taxon>
    </lineage>
</organism>
<name>C6BWJ8_MARSD</name>
<dbReference type="SUPFAM" id="SSF52218">
    <property type="entry name" value="Flavoproteins"/>
    <property type="match status" value="1"/>
</dbReference>
<keyword evidence="1" id="KW-0285">Flavoprotein</keyword>
<keyword evidence="2" id="KW-0288">FMN</keyword>
<dbReference type="AlphaFoldDB" id="C6BWJ8"/>
<protein>
    <submittedName>
        <fullName evidence="4">NADPH-dependent FMN reductase</fullName>
    </submittedName>
</protein>
<accession>C6BWJ8</accession>
<dbReference type="STRING" id="526222.Desal_2222"/>
<dbReference type="eggNOG" id="COG0655">
    <property type="taxonomic scope" value="Bacteria"/>
</dbReference>
<sequence length="188" mass="21087">MKVLCLQGSARKNGHTAKMIEWVEEELKEMGHEVESIYLNDKEMKGCMACMKCKEKPEEIGCVIKDDIPAILEQMVASDAVVFASPLYFWGPSAQLKTVIDRTYSLYVDYHMPTHASLIKDQRHGFLVTGGGPYENNAAETFTAFSRMKKPHLTNHTATLFLGGCKNPDNLGEEAKQQAVEFARELVK</sequence>
<evidence type="ECO:0000313" key="4">
    <source>
        <dbReference type="EMBL" id="ACS80278.1"/>
    </source>
</evidence>
<dbReference type="RefSeq" id="WP_015852094.1">
    <property type="nucleotide sequence ID" value="NC_012881.1"/>
</dbReference>
<feature type="domain" description="NADPH-dependent FMN reductase-like" evidence="3">
    <location>
        <begin position="1"/>
        <end position="114"/>
    </location>
</feature>
<dbReference type="InterPro" id="IPR051796">
    <property type="entry name" value="ISF_SsuE-like"/>
</dbReference>
<evidence type="ECO:0000259" key="3">
    <source>
        <dbReference type="Pfam" id="PF03358"/>
    </source>
</evidence>
<dbReference type="Proteomes" id="UP000002601">
    <property type="component" value="Chromosome"/>
</dbReference>
<reference evidence="4 5" key="1">
    <citation type="submission" date="2009-06" db="EMBL/GenBank/DDBJ databases">
        <title>Complete sequence of Desulfovibrio salexigens DSM 2638.</title>
        <authorList>
            <consortium name="US DOE Joint Genome Institute"/>
            <person name="Lucas S."/>
            <person name="Copeland A."/>
            <person name="Lapidus A."/>
            <person name="Glavina del Rio T."/>
            <person name="Tice H."/>
            <person name="Bruce D."/>
            <person name="Goodwin L."/>
            <person name="Pitluck S."/>
            <person name="Munk A.C."/>
            <person name="Brettin T."/>
            <person name="Detter J.C."/>
            <person name="Han C."/>
            <person name="Tapia R."/>
            <person name="Larimer F."/>
            <person name="Land M."/>
            <person name="Hauser L."/>
            <person name="Kyrpides N."/>
            <person name="Anderson I."/>
            <person name="Wall J.D."/>
            <person name="Arkin A.P."/>
            <person name="Dehal P."/>
            <person name="Chivian D."/>
            <person name="Giles B."/>
            <person name="Hazen T.C."/>
        </authorList>
    </citation>
    <scope>NUCLEOTIDE SEQUENCE [LARGE SCALE GENOMIC DNA]</scope>
    <source>
        <strain evidence="5">ATCC 14822 / DSM 2638 / NCIMB 8403 / VKM B-1763</strain>
    </source>
</reference>
<dbReference type="InterPro" id="IPR029039">
    <property type="entry name" value="Flavoprotein-like_sf"/>
</dbReference>
<dbReference type="InterPro" id="IPR005025">
    <property type="entry name" value="FMN_Rdtase-like_dom"/>
</dbReference>
<dbReference type="Gene3D" id="3.40.50.360">
    <property type="match status" value="1"/>
</dbReference>
<dbReference type="GO" id="GO:0016491">
    <property type="term" value="F:oxidoreductase activity"/>
    <property type="evidence" value="ECO:0007669"/>
    <property type="project" value="InterPro"/>
</dbReference>
<proteinExistence type="predicted"/>
<evidence type="ECO:0000256" key="1">
    <source>
        <dbReference type="ARBA" id="ARBA00022630"/>
    </source>
</evidence>
<evidence type="ECO:0000313" key="5">
    <source>
        <dbReference type="Proteomes" id="UP000002601"/>
    </source>
</evidence>
<dbReference type="OrthoDB" id="6398207at2"/>
<dbReference type="KEGG" id="dsa:Desal_2222"/>
<gene>
    <name evidence="4" type="ordered locus">Desal_2222</name>
</gene>
<dbReference type="PANTHER" id="PTHR43278">
    <property type="entry name" value="NAD(P)H-DEPENDENT FMN-CONTAINING OXIDOREDUCTASE YWQN-RELATED"/>
    <property type="match status" value="1"/>
</dbReference>
<dbReference type="EMBL" id="CP001649">
    <property type="protein sequence ID" value="ACS80278.1"/>
    <property type="molecule type" value="Genomic_DNA"/>
</dbReference>
<dbReference type="Pfam" id="PF03358">
    <property type="entry name" value="FMN_red"/>
    <property type="match status" value="1"/>
</dbReference>
<keyword evidence="5" id="KW-1185">Reference proteome</keyword>
<evidence type="ECO:0000256" key="2">
    <source>
        <dbReference type="ARBA" id="ARBA00022643"/>
    </source>
</evidence>